<proteinExistence type="predicted"/>
<dbReference type="RefSeq" id="WP_203781030.1">
    <property type="nucleotide sequence ID" value="NZ_BOMV01000017.1"/>
</dbReference>
<reference evidence="1" key="1">
    <citation type="submission" date="2021-01" db="EMBL/GenBank/DDBJ databases">
        <title>Whole genome shotgun sequence of Actinoplanes rishiriensis NBRC 108556.</title>
        <authorList>
            <person name="Komaki H."/>
            <person name="Tamura T."/>
        </authorList>
    </citation>
    <scope>NUCLEOTIDE SEQUENCE</scope>
    <source>
        <strain evidence="1">NBRC 108556</strain>
    </source>
</reference>
<sequence length="113" mass="12541">MKLQAWIYVLPMAGRDTGAVIAQVAEMKAALDPLLERGVFAGWRIFSLLTDDDFDDKDVDREFVEPITGGELPAVFLNITYDLERNSPGDPQVEAFLDRTGLVHSFTDPPVSD</sequence>
<dbReference type="Proteomes" id="UP000636960">
    <property type="component" value="Unassembled WGS sequence"/>
</dbReference>
<keyword evidence="2" id="KW-1185">Reference proteome</keyword>
<gene>
    <name evidence="1" type="ORF">Ari01nite_21750</name>
</gene>
<protein>
    <submittedName>
        <fullName evidence="1">Uncharacterized protein</fullName>
    </submittedName>
</protein>
<dbReference type="AlphaFoldDB" id="A0A919JTV8"/>
<accession>A0A919JTV8</accession>
<evidence type="ECO:0000313" key="2">
    <source>
        <dbReference type="Proteomes" id="UP000636960"/>
    </source>
</evidence>
<dbReference type="EMBL" id="BOMV01000017">
    <property type="protein sequence ID" value="GIE94710.1"/>
    <property type="molecule type" value="Genomic_DNA"/>
</dbReference>
<evidence type="ECO:0000313" key="1">
    <source>
        <dbReference type="EMBL" id="GIE94710.1"/>
    </source>
</evidence>
<name>A0A919JTV8_9ACTN</name>
<comment type="caution">
    <text evidence="1">The sequence shown here is derived from an EMBL/GenBank/DDBJ whole genome shotgun (WGS) entry which is preliminary data.</text>
</comment>
<organism evidence="1 2">
    <name type="scientific">Paractinoplanes rishiriensis</name>
    <dbReference type="NCBI Taxonomy" id="1050105"/>
    <lineage>
        <taxon>Bacteria</taxon>
        <taxon>Bacillati</taxon>
        <taxon>Actinomycetota</taxon>
        <taxon>Actinomycetes</taxon>
        <taxon>Micromonosporales</taxon>
        <taxon>Micromonosporaceae</taxon>
        <taxon>Paractinoplanes</taxon>
    </lineage>
</organism>